<dbReference type="Proteomes" id="UP001190700">
    <property type="component" value="Unassembled WGS sequence"/>
</dbReference>
<accession>A0AAE0BSQ7</accession>
<protein>
    <submittedName>
        <fullName evidence="1">Uncharacterized protein</fullName>
    </submittedName>
</protein>
<gene>
    <name evidence="1" type="ORF">CYMTET_48227</name>
</gene>
<keyword evidence="2" id="KW-1185">Reference proteome</keyword>
<organism evidence="1 2">
    <name type="scientific">Cymbomonas tetramitiformis</name>
    <dbReference type="NCBI Taxonomy" id="36881"/>
    <lineage>
        <taxon>Eukaryota</taxon>
        <taxon>Viridiplantae</taxon>
        <taxon>Chlorophyta</taxon>
        <taxon>Pyramimonadophyceae</taxon>
        <taxon>Pyramimonadales</taxon>
        <taxon>Pyramimonadaceae</taxon>
        <taxon>Cymbomonas</taxon>
    </lineage>
</organism>
<evidence type="ECO:0000313" key="2">
    <source>
        <dbReference type="Proteomes" id="UP001190700"/>
    </source>
</evidence>
<evidence type="ECO:0000313" key="1">
    <source>
        <dbReference type="EMBL" id="KAK3242056.1"/>
    </source>
</evidence>
<dbReference type="AlphaFoldDB" id="A0AAE0BSQ7"/>
<comment type="caution">
    <text evidence="1">The sequence shown here is derived from an EMBL/GenBank/DDBJ whole genome shotgun (WGS) entry which is preliminary data.</text>
</comment>
<name>A0AAE0BSQ7_9CHLO</name>
<sequence length="202" mass="22897">MWFTPERWCHLAYGRSAGYRLIQLMDLGITIARPGTTATRQQLLAHRICAEAEQLYNQHGIQHHQSSPTLHRQSVMAEYVIDAGQDSGRLQDAPAQGRPHMLEWTSSRPQLTWPQPLWTLAKAQEARGAPQALPFVVSTHGYAEGSLLYYGVVFRPEVFGDSDQPRWTVPRHMDVRATLVVFPDTHSACHLLPALLLRLPFR</sequence>
<reference evidence="1 2" key="1">
    <citation type="journal article" date="2015" name="Genome Biol. Evol.">
        <title>Comparative Genomics of a Bacterivorous Green Alga Reveals Evolutionary Causalities and Consequences of Phago-Mixotrophic Mode of Nutrition.</title>
        <authorList>
            <person name="Burns J.A."/>
            <person name="Paasch A."/>
            <person name="Narechania A."/>
            <person name="Kim E."/>
        </authorList>
    </citation>
    <scope>NUCLEOTIDE SEQUENCE [LARGE SCALE GENOMIC DNA]</scope>
    <source>
        <strain evidence="1 2">PLY_AMNH</strain>
    </source>
</reference>
<proteinExistence type="predicted"/>
<dbReference type="EMBL" id="LGRX02033248">
    <property type="protein sequence ID" value="KAK3242056.1"/>
    <property type="molecule type" value="Genomic_DNA"/>
</dbReference>